<dbReference type="Gene3D" id="3.30.300.90">
    <property type="entry name" value="BolA-like"/>
    <property type="match status" value="1"/>
</dbReference>
<dbReference type="PANTHER" id="PTHR46229:SF2">
    <property type="entry name" value="BOLA-LIKE PROTEIN 1"/>
    <property type="match status" value="1"/>
</dbReference>
<dbReference type="EMBL" id="UOFQ01000121">
    <property type="protein sequence ID" value="VAW89126.1"/>
    <property type="molecule type" value="Genomic_DNA"/>
</dbReference>
<gene>
    <name evidence="2" type="ORF">MNBD_GAMMA17-1866</name>
</gene>
<proteinExistence type="inferred from homology"/>
<dbReference type="Pfam" id="PF01722">
    <property type="entry name" value="BolA"/>
    <property type="match status" value="1"/>
</dbReference>
<dbReference type="PANTHER" id="PTHR46229">
    <property type="entry name" value="BOLA TRANSCRIPTION REGULATOR"/>
    <property type="match status" value="1"/>
</dbReference>
<comment type="similarity">
    <text evidence="1">Belongs to the BolA/IbaG family.</text>
</comment>
<evidence type="ECO:0000313" key="2">
    <source>
        <dbReference type="EMBL" id="VAW89126.1"/>
    </source>
</evidence>
<name>A0A3B1A8H4_9ZZZZ</name>
<reference evidence="2" key="1">
    <citation type="submission" date="2018-06" db="EMBL/GenBank/DDBJ databases">
        <authorList>
            <person name="Zhirakovskaya E."/>
        </authorList>
    </citation>
    <scope>NUCLEOTIDE SEQUENCE</scope>
</reference>
<dbReference type="InterPro" id="IPR050961">
    <property type="entry name" value="BolA/IbaG_stress_morph_reg"/>
</dbReference>
<accession>A0A3B1A8H4</accession>
<protein>
    <submittedName>
        <fullName evidence="2">YrbA protein</fullName>
    </submittedName>
</protein>
<organism evidence="2">
    <name type="scientific">hydrothermal vent metagenome</name>
    <dbReference type="NCBI Taxonomy" id="652676"/>
    <lineage>
        <taxon>unclassified sequences</taxon>
        <taxon>metagenomes</taxon>
        <taxon>ecological metagenomes</taxon>
    </lineage>
</organism>
<dbReference type="InterPro" id="IPR036065">
    <property type="entry name" value="BolA-like_sf"/>
</dbReference>
<evidence type="ECO:0000256" key="1">
    <source>
        <dbReference type="ARBA" id="ARBA00005578"/>
    </source>
</evidence>
<dbReference type="AlphaFoldDB" id="A0A3B1A8H4"/>
<sequence>MQIDEIKKMIEAGMPDSQVSLNGDGTHFEAVVISEAFEGKGMLQQHRMVYATLGDNIENASIHALSMKTYTPAQWEEAQKRRVL</sequence>
<dbReference type="SUPFAM" id="SSF82657">
    <property type="entry name" value="BolA-like"/>
    <property type="match status" value="1"/>
</dbReference>
<dbReference type="InterPro" id="IPR002634">
    <property type="entry name" value="BolA"/>
</dbReference>
<dbReference type="PIRSF" id="PIRSF003113">
    <property type="entry name" value="BolA"/>
    <property type="match status" value="1"/>
</dbReference>